<keyword evidence="1" id="KW-0472">Membrane</keyword>
<evidence type="ECO:0000259" key="2">
    <source>
        <dbReference type="Pfam" id="PF13785"/>
    </source>
</evidence>
<keyword evidence="4" id="KW-1185">Reference proteome</keyword>
<dbReference type="RefSeq" id="WP_258822546.1">
    <property type="nucleotide sequence ID" value="NZ_JANUHB010000002.1"/>
</dbReference>
<feature type="domain" description="DUF4178" evidence="2">
    <location>
        <begin position="276"/>
        <end position="408"/>
    </location>
</feature>
<protein>
    <submittedName>
        <fullName evidence="3">DUF4178 domain-containing protein</fullName>
    </submittedName>
</protein>
<keyword evidence="1" id="KW-1133">Transmembrane helix</keyword>
<sequence length="483" mass="52962">MQNVSCPSCGAPVEFKSHASVMAVCDYCRAVVVKEGDAVASLGKMSQVLEDYSRIQVGTTGVFGRRDFTVVGRIQLRYAAGMWNEWFLMFGDGATGWLGDSSGLYVITTERESGAAAPGFHDIRPGREYELGLGRFVASEKRVAQCIGGQGELPFRVGEGWQARVADFRNGAQFVTLDYSDGEQPVVYAGSAITLEQLQCQLLRDDEQIKASAGKYRGRVETLECPSCGTAIGYLPGMTASVVCQSCHAQLDAASPQVQVLAKGEELERVRFTLPLGAKATIHGYPYQVIGAMMRSDDESSSWTEYLLYSTNASFFWLVETDEGWSRAKVMDTWPEPGRFDAVAVVCDKVEFERKYAYTARVDYAAGAFNWRVAKGDLVRVVEYERGANRLAAERTDEELTWSQSTPVAFDQIRAWFGAAAPGLAAQAPKPARAHKQVAMSFIWLLLAANAIPLLFNFSGTIGWLLLGIFALLIPPRFITGDD</sequence>
<reference evidence="3 4" key="1">
    <citation type="submission" date="2022-08" db="EMBL/GenBank/DDBJ databases">
        <title>Reclassification of Massilia species as members of the genera Telluria, Duganella, Pseudoduganella, Mokoshia gen. nov. and Zemynaea gen. nov. using orthogonal and non-orthogonal genome-based approaches.</title>
        <authorList>
            <person name="Bowman J.P."/>
        </authorList>
    </citation>
    <scope>NUCLEOTIDE SEQUENCE [LARGE SCALE GENOMIC DNA]</scope>
    <source>
        <strain evidence="3 4">JCM 31605</strain>
    </source>
</reference>
<dbReference type="InterPro" id="IPR025235">
    <property type="entry name" value="DUF4178"/>
</dbReference>
<feature type="domain" description="DUF4178" evidence="2">
    <location>
        <begin position="56"/>
        <end position="193"/>
    </location>
</feature>
<proteinExistence type="predicted"/>
<keyword evidence="1" id="KW-0812">Transmembrane</keyword>
<comment type="caution">
    <text evidence="3">The sequence shown here is derived from an EMBL/GenBank/DDBJ whole genome shotgun (WGS) entry which is preliminary data.</text>
</comment>
<evidence type="ECO:0000313" key="4">
    <source>
        <dbReference type="Proteomes" id="UP001206126"/>
    </source>
</evidence>
<organism evidence="3 4">
    <name type="scientific">Massilia agilis</name>
    <dbReference type="NCBI Taxonomy" id="1811226"/>
    <lineage>
        <taxon>Bacteria</taxon>
        <taxon>Pseudomonadati</taxon>
        <taxon>Pseudomonadota</taxon>
        <taxon>Betaproteobacteria</taxon>
        <taxon>Burkholderiales</taxon>
        <taxon>Oxalobacteraceae</taxon>
        <taxon>Telluria group</taxon>
        <taxon>Massilia</taxon>
    </lineage>
</organism>
<evidence type="ECO:0000256" key="1">
    <source>
        <dbReference type="SAM" id="Phobius"/>
    </source>
</evidence>
<dbReference type="EMBL" id="JANUHB010000002">
    <property type="protein sequence ID" value="MCS0808789.1"/>
    <property type="molecule type" value="Genomic_DNA"/>
</dbReference>
<dbReference type="Proteomes" id="UP001206126">
    <property type="component" value="Unassembled WGS sequence"/>
</dbReference>
<accession>A0ABT2DD41</accession>
<gene>
    <name evidence="3" type="ORF">NX774_12735</name>
</gene>
<evidence type="ECO:0000313" key="3">
    <source>
        <dbReference type="EMBL" id="MCS0808789.1"/>
    </source>
</evidence>
<feature type="transmembrane region" description="Helical" evidence="1">
    <location>
        <begin position="462"/>
        <end position="479"/>
    </location>
</feature>
<name>A0ABT2DD41_9BURK</name>
<dbReference type="Pfam" id="PF13785">
    <property type="entry name" value="DUF4178"/>
    <property type="match status" value="2"/>
</dbReference>